<feature type="domain" description="DHFR" evidence="7">
    <location>
        <begin position="3"/>
        <end position="188"/>
    </location>
</feature>
<dbReference type="InterPro" id="IPR001796">
    <property type="entry name" value="DHFR_dom"/>
</dbReference>
<protein>
    <recommendedName>
        <fullName evidence="1">dihydrofolate reductase</fullName>
        <ecNumber evidence="1">1.5.1.3</ecNumber>
    </recommendedName>
</protein>
<dbReference type="AlphaFoldDB" id="A0A8H6T4K1"/>
<dbReference type="PROSITE" id="PS00075">
    <property type="entry name" value="DHFR_1"/>
    <property type="match status" value="1"/>
</dbReference>
<dbReference type="InterPro" id="IPR037185">
    <property type="entry name" value="EmrE-like"/>
</dbReference>
<dbReference type="InterPro" id="IPR026505">
    <property type="entry name" value="Solute_c_fam_35_mem_F3/F4"/>
</dbReference>
<keyword evidence="9" id="KW-1185">Reference proteome</keyword>
<feature type="transmembrane region" description="Helical" evidence="6">
    <location>
        <begin position="185"/>
        <end position="207"/>
    </location>
</feature>
<dbReference type="GO" id="GO:0006730">
    <property type="term" value="P:one-carbon metabolic process"/>
    <property type="evidence" value="ECO:0007669"/>
    <property type="project" value="UniProtKB-KW"/>
</dbReference>
<feature type="transmembrane region" description="Helical" evidence="6">
    <location>
        <begin position="391"/>
        <end position="417"/>
    </location>
</feature>
<dbReference type="InterPro" id="IPR017925">
    <property type="entry name" value="DHFR_CS"/>
</dbReference>
<evidence type="ECO:0000256" key="1">
    <source>
        <dbReference type="ARBA" id="ARBA00012856"/>
    </source>
</evidence>
<evidence type="ECO:0000256" key="3">
    <source>
        <dbReference type="ARBA" id="ARBA00022857"/>
    </source>
</evidence>
<gene>
    <name evidence="8" type="ORF">HMN09_00632800</name>
</gene>
<keyword evidence="6" id="KW-0472">Membrane</keyword>
<dbReference type="SUPFAM" id="SSF53597">
    <property type="entry name" value="Dihydrofolate reductase-like"/>
    <property type="match status" value="1"/>
</dbReference>
<keyword evidence="6" id="KW-1133">Transmembrane helix</keyword>
<name>A0A8H6T4K1_MYCCL</name>
<feature type="transmembrane region" description="Helical" evidence="6">
    <location>
        <begin position="281"/>
        <end position="300"/>
    </location>
</feature>
<dbReference type="PANTHER" id="PTHR19346:SF4">
    <property type="entry name" value="SUGAR PHOSPHATE TRANSPORTER DOMAIN-CONTAINING PROTEIN"/>
    <property type="match status" value="1"/>
</dbReference>
<dbReference type="PROSITE" id="PS51330">
    <property type="entry name" value="DHFR_2"/>
    <property type="match status" value="1"/>
</dbReference>
<dbReference type="SUPFAM" id="SSF103481">
    <property type="entry name" value="Multidrug resistance efflux transporter EmrE"/>
    <property type="match status" value="1"/>
</dbReference>
<dbReference type="UniPathway" id="UPA00077">
    <property type="reaction ID" value="UER00158"/>
</dbReference>
<evidence type="ECO:0000256" key="6">
    <source>
        <dbReference type="SAM" id="Phobius"/>
    </source>
</evidence>
<feature type="transmembrane region" description="Helical" evidence="6">
    <location>
        <begin position="243"/>
        <end position="261"/>
    </location>
</feature>
<accession>A0A8H6T4K1</accession>
<evidence type="ECO:0000256" key="5">
    <source>
        <dbReference type="RuleBase" id="RU004474"/>
    </source>
</evidence>
<dbReference type="Gene3D" id="3.40.430.10">
    <property type="entry name" value="Dihydrofolate Reductase, subunit A"/>
    <property type="match status" value="1"/>
</dbReference>
<organism evidence="8 9">
    <name type="scientific">Mycena chlorophos</name>
    <name type="common">Agaric fungus</name>
    <name type="synonym">Agaricus chlorophos</name>
    <dbReference type="NCBI Taxonomy" id="658473"/>
    <lineage>
        <taxon>Eukaryota</taxon>
        <taxon>Fungi</taxon>
        <taxon>Dikarya</taxon>
        <taxon>Basidiomycota</taxon>
        <taxon>Agaricomycotina</taxon>
        <taxon>Agaricomycetes</taxon>
        <taxon>Agaricomycetidae</taxon>
        <taxon>Agaricales</taxon>
        <taxon>Marasmiineae</taxon>
        <taxon>Mycenaceae</taxon>
        <taxon>Mycena</taxon>
    </lineage>
</organism>
<comment type="similarity">
    <text evidence="5">Belongs to the dihydrofolate reductase family.</text>
</comment>
<evidence type="ECO:0000256" key="2">
    <source>
        <dbReference type="ARBA" id="ARBA00022563"/>
    </source>
</evidence>
<dbReference type="PANTHER" id="PTHR19346">
    <property type="entry name" value="SUGAR PHOSPHATE TRANSPORTER DOMAIN-CONTAINING PROTEIN"/>
    <property type="match status" value="1"/>
</dbReference>
<dbReference type="Proteomes" id="UP000613580">
    <property type="component" value="Unassembled WGS sequence"/>
</dbReference>
<dbReference type="EC" id="1.5.1.3" evidence="1"/>
<dbReference type="CDD" id="cd00209">
    <property type="entry name" value="DHFR"/>
    <property type="match status" value="1"/>
</dbReference>
<feature type="transmembrane region" description="Helical" evidence="6">
    <location>
        <begin position="356"/>
        <end position="379"/>
    </location>
</feature>
<keyword evidence="4" id="KW-0560">Oxidoreductase</keyword>
<dbReference type="GO" id="GO:0046654">
    <property type="term" value="P:tetrahydrofolate biosynthetic process"/>
    <property type="evidence" value="ECO:0007669"/>
    <property type="project" value="UniProtKB-UniPathway"/>
</dbReference>
<reference evidence="8" key="1">
    <citation type="submission" date="2020-05" db="EMBL/GenBank/DDBJ databases">
        <title>Mycena genomes resolve the evolution of fungal bioluminescence.</title>
        <authorList>
            <person name="Tsai I.J."/>
        </authorList>
    </citation>
    <scope>NUCLEOTIDE SEQUENCE</scope>
    <source>
        <strain evidence="8">110903Hualien_Pintung</strain>
    </source>
</reference>
<dbReference type="PRINTS" id="PR00070">
    <property type="entry name" value="DHFR"/>
</dbReference>
<feature type="transmembrane region" description="Helical" evidence="6">
    <location>
        <begin position="449"/>
        <end position="467"/>
    </location>
</feature>
<evidence type="ECO:0000256" key="4">
    <source>
        <dbReference type="ARBA" id="ARBA00023002"/>
    </source>
</evidence>
<evidence type="ECO:0000313" key="8">
    <source>
        <dbReference type="EMBL" id="KAF7310896.1"/>
    </source>
</evidence>
<comment type="caution">
    <text evidence="8">The sequence shown here is derived from an EMBL/GenBank/DDBJ whole genome shotgun (WGS) entry which is preliminary data.</text>
</comment>
<dbReference type="InterPro" id="IPR024072">
    <property type="entry name" value="DHFR-like_dom_sf"/>
</dbReference>
<evidence type="ECO:0000259" key="7">
    <source>
        <dbReference type="PROSITE" id="PS51330"/>
    </source>
</evidence>
<dbReference type="EMBL" id="JACAZE010000007">
    <property type="protein sequence ID" value="KAF7310896.1"/>
    <property type="molecule type" value="Genomic_DNA"/>
</dbReference>
<proteinExistence type="inferred from homology"/>
<dbReference type="Pfam" id="PF00186">
    <property type="entry name" value="DHFR_1"/>
    <property type="match status" value="1"/>
</dbReference>
<dbReference type="OrthoDB" id="414698at2759"/>
<keyword evidence="3" id="KW-0521">NADP</keyword>
<sequence>MSRLTLIVAATKANGIGQNGQLPWRLPKEMAYFARATTNAPADSLNAVVMGRNTWESIPTKFRPLKSRHNVVVSRNPTFNAGSASVETNLAAAIARTEQLGAHRTFMIGGASLYAESLVAGLVDRILLTRILSPSFADCDVFMPEFQDDKSSWARAAHDVLQDWVGFDVPEGVQEENGVQYEFQILPFLVMILLLTLGISAPALLWFCAISLASVSDVTAIWNANAFFAYLMTFKCRWEPRKLFAVSLATIGVLVVVYGGSTSADANETHKRAYLKPSAPLVGDMLTLVASVGYAGYQVLYKKHAALPNDPEVIAERAYEYLPGNEDDEEEIREPVHPTIQDDVVYPPPFGLHPNLITSAIGLCTLAILWIFIPILHHLDIEPFVAPDSPAIVFTIIGIAATGVIFNAGFMVLLGVWGPIVTSVGNLLTIVLVFISDVVFGAGADAVTMGGVVGSALIVGAFGLLAFDMLDKQRRPTTIFNAASI</sequence>
<evidence type="ECO:0000313" key="9">
    <source>
        <dbReference type="Proteomes" id="UP000613580"/>
    </source>
</evidence>
<feature type="transmembrane region" description="Helical" evidence="6">
    <location>
        <begin position="424"/>
        <end position="443"/>
    </location>
</feature>
<dbReference type="GO" id="GO:0004146">
    <property type="term" value="F:dihydrofolate reductase activity"/>
    <property type="evidence" value="ECO:0007669"/>
    <property type="project" value="UniProtKB-EC"/>
</dbReference>
<keyword evidence="2" id="KW-0554">One-carbon metabolism</keyword>
<keyword evidence="6" id="KW-0812">Transmembrane</keyword>